<keyword evidence="5" id="KW-0282">Flagellum</keyword>
<dbReference type="GO" id="GO:0009425">
    <property type="term" value="C:bacterial-type flagellum basal body"/>
    <property type="evidence" value="ECO:0007669"/>
    <property type="project" value="UniProtKB-SubCell"/>
</dbReference>
<dbReference type="OrthoDB" id="9812413at2"/>
<keyword evidence="6" id="KW-1185">Reference proteome</keyword>
<proteinExistence type="inferred from homology"/>
<dbReference type="RefSeq" id="WP_100164369.1">
    <property type="nucleotide sequence ID" value="NZ_PGTB01000153.1"/>
</dbReference>
<organism evidence="5 6">
    <name type="scientific">Pseudooceanicola lipolyticus</name>
    <dbReference type="NCBI Taxonomy" id="2029104"/>
    <lineage>
        <taxon>Bacteria</taxon>
        <taxon>Pseudomonadati</taxon>
        <taxon>Pseudomonadota</taxon>
        <taxon>Alphaproteobacteria</taxon>
        <taxon>Rhodobacterales</taxon>
        <taxon>Paracoccaceae</taxon>
        <taxon>Pseudooceanicola</taxon>
    </lineage>
</organism>
<protein>
    <recommendedName>
        <fullName evidence="4">Flagellar hook-basal body complex protein FliE</fullName>
    </recommendedName>
</protein>
<evidence type="ECO:0000313" key="6">
    <source>
        <dbReference type="Proteomes" id="UP000231553"/>
    </source>
</evidence>
<comment type="subcellular location">
    <subcellularLocation>
        <location evidence="1 4">Bacterial flagellum basal body</location>
    </subcellularLocation>
</comment>
<name>A0A2M8IVW9_9RHOB</name>
<comment type="caution">
    <text evidence="5">The sequence shown here is derived from an EMBL/GenBank/DDBJ whole genome shotgun (WGS) entry which is preliminary data.</text>
</comment>
<evidence type="ECO:0000256" key="2">
    <source>
        <dbReference type="ARBA" id="ARBA00009272"/>
    </source>
</evidence>
<keyword evidence="5" id="KW-0969">Cilium</keyword>
<dbReference type="GO" id="GO:0003774">
    <property type="term" value="F:cytoskeletal motor activity"/>
    <property type="evidence" value="ECO:0007669"/>
    <property type="project" value="InterPro"/>
</dbReference>
<dbReference type="AlphaFoldDB" id="A0A2M8IVW9"/>
<dbReference type="Proteomes" id="UP000231553">
    <property type="component" value="Unassembled WGS sequence"/>
</dbReference>
<evidence type="ECO:0000256" key="1">
    <source>
        <dbReference type="ARBA" id="ARBA00004117"/>
    </source>
</evidence>
<gene>
    <name evidence="4" type="primary">fliE</name>
    <name evidence="5" type="ORF">CVM52_21090</name>
</gene>
<dbReference type="HAMAP" id="MF_00724">
    <property type="entry name" value="FliE"/>
    <property type="match status" value="1"/>
</dbReference>
<dbReference type="GO" id="GO:0071973">
    <property type="term" value="P:bacterial-type flagellum-dependent cell motility"/>
    <property type="evidence" value="ECO:0007669"/>
    <property type="project" value="InterPro"/>
</dbReference>
<sequence length="108" mass="11291">MADTFTIQSAPAVQGAYKSAQGLTAPAVAETPETDGKLTFAEMVREAAGDAISTMQEADAVARSGLAGEASTQEVVEATIALESTVKIAVTMRDKLVEAYQEVLRMPI</sequence>
<dbReference type="EMBL" id="PGTB01000153">
    <property type="protein sequence ID" value="PJE34669.1"/>
    <property type="molecule type" value="Genomic_DNA"/>
</dbReference>
<evidence type="ECO:0000313" key="5">
    <source>
        <dbReference type="EMBL" id="PJE34669.1"/>
    </source>
</evidence>
<dbReference type="PANTHER" id="PTHR34653:SF1">
    <property type="entry name" value="FLAGELLAR HOOK-BASAL BODY COMPLEX PROTEIN FLIE"/>
    <property type="match status" value="1"/>
</dbReference>
<evidence type="ECO:0000256" key="4">
    <source>
        <dbReference type="HAMAP-Rule" id="MF_00724"/>
    </source>
</evidence>
<keyword evidence="5" id="KW-0966">Cell projection</keyword>
<accession>A0A2M8IVW9</accession>
<dbReference type="PANTHER" id="PTHR34653">
    <property type="match status" value="1"/>
</dbReference>
<reference evidence="5 6" key="1">
    <citation type="journal article" date="2018" name="Int. J. Syst. Evol. Microbiol.">
        <title>Pseudooceanicola lipolyticus sp. nov., a marine alphaproteobacterium, reclassification of Oceanicola flagellatus as Pseudooceanicola flagellatus comb. nov. and emended description of the genus Pseudooceanicola.</title>
        <authorList>
            <person name="Huang M.-M."/>
            <person name="Guo L.-L."/>
            <person name="Wu Y.-H."/>
            <person name="Lai Q.-L."/>
            <person name="Shao Z.-Z."/>
            <person name="Wang C.-S."/>
            <person name="Wu M."/>
            <person name="Xu X.-W."/>
        </authorList>
    </citation>
    <scope>NUCLEOTIDE SEQUENCE [LARGE SCALE GENOMIC DNA]</scope>
    <source>
        <strain evidence="5 6">157</strain>
    </source>
</reference>
<dbReference type="Pfam" id="PF02049">
    <property type="entry name" value="FliE"/>
    <property type="match status" value="1"/>
</dbReference>
<evidence type="ECO:0000256" key="3">
    <source>
        <dbReference type="ARBA" id="ARBA00023143"/>
    </source>
</evidence>
<keyword evidence="3 4" id="KW-0975">Bacterial flagellum</keyword>
<comment type="similarity">
    <text evidence="2 4">Belongs to the FliE family.</text>
</comment>
<dbReference type="GO" id="GO:0005198">
    <property type="term" value="F:structural molecule activity"/>
    <property type="evidence" value="ECO:0007669"/>
    <property type="project" value="InterPro"/>
</dbReference>
<dbReference type="InterPro" id="IPR001624">
    <property type="entry name" value="FliE"/>
</dbReference>